<feature type="compositionally biased region" description="Pro residues" evidence="10">
    <location>
        <begin position="723"/>
        <end position="740"/>
    </location>
</feature>
<organism evidence="12 13">
    <name type="scientific">Owenia fusiformis</name>
    <name type="common">Polychaete worm</name>
    <dbReference type="NCBI Taxonomy" id="6347"/>
    <lineage>
        <taxon>Eukaryota</taxon>
        <taxon>Metazoa</taxon>
        <taxon>Spiralia</taxon>
        <taxon>Lophotrochozoa</taxon>
        <taxon>Annelida</taxon>
        <taxon>Polychaeta</taxon>
        <taxon>Sedentaria</taxon>
        <taxon>Canalipalpata</taxon>
        <taxon>Sabellida</taxon>
        <taxon>Oweniida</taxon>
        <taxon>Oweniidae</taxon>
        <taxon>Owenia</taxon>
    </lineage>
</organism>
<name>A0A8S4NDR5_OWEFU</name>
<evidence type="ECO:0000256" key="9">
    <source>
        <dbReference type="PROSITE-ProRule" id="PRU00192"/>
    </source>
</evidence>
<dbReference type="Gene3D" id="2.30.30.40">
    <property type="entry name" value="SH3 Domains"/>
    <property type="match status" value="1"/>
</dbReference>
<feature type="region of interest" description="Disordered" evidence="10">
    <location>
        <begin position="123"/>
        <end position="158"/>
    </location>
</feature>
<dbReference type="FunFam" id="2.30.30.40:FF:000009">
    <property type="entry name" value="Breast cancer anti-estrogen resistance 1"/>
    <property type="match status" value="1"/>
</dbReference>
<dbReference type="GO" id="GO:0005925">
    <property type="term" value="C:focal adhesion"/>
    <property type="evidence" value="ECO:0007669"/>
    <property type="project" value="UniProtKB-SubCell"/>
</dbReference>
<keyword evidence="6" id="KW-0597">Phosphoprotein</keyword>
<feature type="compositionally biased region" description="Polar residues" evidence="10">
    <location>
        <begin position="184"/>
        <end position="198"/>
    </location>
</feature>
<evidence type="ECO:0000256" key="2">
    <source>
        <dbReference type="ARBA" id="ARBA00004496"/>
    </source>
</evidence>
<feature type="region of interest" description="Disordered" evidence="10">
    <location>
        <begin position="182"/>
        <end position="428"/>
    </location>
</feature>
<evidence type="ECO:0000313" key="12">
    <source>
        <dbReference type="EMBL" id="CAH1779460.1"/>
    </source>
</evidence>
<dbReference type="InterPro" id="IPR021901">
    <property type="entry name" value="CAS_C"/>
</dbReference>
<dbReference type="InterPro" id="IPR014928">
    <property type="entry name" value="Serine_rich_dom"/>
</dbReference>
<feature type="compositionally biased region" description="Basic and acidic residues" evidence="10">
    <location>
        <begin position="813"/>
        <end position="831"/>
    </location>
</feature>
<accession>A0A8S4NDR5</accession>
<dbReference type="EMBL" id="CAIIXF020000003">
    <property type="protein sequence ID" value="CAH1779460.1"/>
    <property type="molecule type" value="Genomic_DNA"/>
</dbReference>
<reference evidence="12" key="1">
    <citation type="submission" date="2022-03" db="EMBL/GenBank/DDBJ databases">
        <authorList>
            <person name="Martin C."/>
        </authorList>
    </citation>
    <scope>NUCLEOTIDE SEQUENCE</scope>
</reference>
<evidence type="ECO:0000256" key="4">
    <source>
        <dbReference type="ARBA" id="ARBA00022443"/>
    </source>
</evidence>
<feature type="compositionally biased region" description="Basic and acidic residues" evidence="10">
    <location>
        <begin position="404"/>
        <end position="428"/>
    </location>
</feature>
<feature type="compositionally biased region" description="Low complexity" evidence="10">
    <location>
        <begin position="211"/>
        <end position="238"/>
    </location>
</feature>
<evidence type="ECO:0000256" key="1">
    <source>
        <dbReference type="ARBA" id="ARBA00004246"/>
    </source>
</evidence>
<evidence type="ECO:0000256" key="3">
    <source>
        <dbReference type="ARBA" id="ARBA00007848"/>
    </source>
</evidence>
<comment type="caution">
    <text evidence="12">The sequence shown here is derived from an EMBL/GenBank/DDBJ whole genome shotgun (WGS) entry which is preliminary data.</text>
</comment>
<dbReference type="CDD" id="cd11844">
    <property type="entry name" value="SH3_CAS"/>
    <property type="match status" value="1"/>
</dbReference>
<protein>
    <recommendedName>
        <fullName evidence="11">SH3 domain-containing protein</fullName>
    </recommendedName>
</protein>
<dbReference type="InterPro" id="IPR037362">
    <property type="entry name" value="CAS_fam"/>
</dbReference>
<evidence type="ECO:0000259" key="11">
    <source>
        <dbReference type="PROSITE" id="PS50002"/>
    </source>
</evidence>
<evidence type="ECO:0000256" key="10">
    <source>
        <dbReference type="SAM" id="MobiDB-lite"/>
    </source>
</evidence>
<evidence type="ECO:0000256" key="8">
    <source>
        <dbReference type="ARBA" id="ARBA00022949"/>
    </source>
</evidence>
<comment type="subcellular location">
    <subcellularLocation>
        <location evidence="1">Cell junction</location>
        <location evidence="1">Focal adhesion</location>
    </subcellularLocation>
    <subcellularLocation>
        <location evidence="2">Cytoplasm</location>
    </subcellularLocation>
</comment>
<dbReference type="GO" id="GO:0016477">
    <property type="term" value="P:cell migration"/>
    <property type="evidence" value="ECO:0007669"/>
    <property type="project" value="TreeGrafter"/>
</dbReference>
<dbReference type="PANTHER" id="PTHR10654">
    <property type="entry name" value="CAS SCAFFOLDING PROTEIN"/>
    <property type="match status" value="1"/>
</dbReference>
<keyword evidence="5" id="KW-0963">Cytoplasm</keyword>
<sequence>MKPGTRFQHFCLAKALYDNNGDSPDELDFRKGDVLTVLEQNTASLEGWWLCSLKGKQGIAPGNRLKLLAGMYDSGYQNQNQNNRNSGDFRNSAEIRKSWEMNGERVMTPQRVGNVYMYQQRGTQDYDVPPVRNTPDRAPPLTSPQNYDTPPGSRGTSVVAGDMYDTLPGKNATYKTISEYDTYDTPQHGSVPQVTNTDYDVPQPQVLSNRSSTISMLSTGSGGTLSSSASNLSIPGGSARSSSEMSNPDIYDVPRGSSNRASRDSLLEIYDTPPAARIRQGTPSSTNSRGESQDYDTPVASRSIHQDDGDQDYDTPRSSSRLAESTDSAIYDTPPSRRKMLNTSLDIYDTPPGSKSSSLIESDYDVPMSSKSTSIASSKNSSILEDEKRRSNLSSSLDSEADYDVPKSHHAVCRDTSKLSRDTSKLSRDASIMSCDDSIVSVDSQGMDDYDVPPTPKVIDPSEGALHQSRSSIEHVIEDDDYDVPTKNTPIKGALDETDGTLKRSKLQESDLDSIYDVPPQVTKDENVSKKDLNQSLDKLASISLDDHMTDIPYKALPLELNAAMDMLVKRQQNAQSSLAFLLAFKPETWENQENLAHKTYDVKIACKNIQKTLREFTEFSEGTVANSRRAADKTLPIRLQQQLLPIQDSLTIVDKLIKHADELDWQAAKLCDNKDLKELLTLCKTLPDNIHTLETSIQGNGVLLFKRAKKIEDERRSMEGRPLPPTPPSVKNGKPPPTKPKPKLNRSRTPERVSRDGRTTPNATHNSSFHASQSDLADDNKNNPNNANKNWKDSEDYVSLDTSKNNVGPHTPNRDNGREKILSEHGDRTGKVIPSTPPALINTEGDGLGLTPKFKERMDKLLKDSQKPVKTHMEVLPDSINTSTHSHNTDSQIKIDSQITRESLHDNDKQILEFYSGQMETHSSLLTNAIDAFLSCCEYNQPPKVFIAHSKFVVLAAHKLVYIGDTLHRNLLHQDCSARIMGLANKLCECLKLTVTTTKNAALNYPSIEASQQMVDSVVGVSHAAENLKMGIINL</sequence>
<evidence type="ECO:0000256" key="7">
    <source>
        <dbReference type="ARBA" id="ARBA00022889"/>
    </source>
</evidence>
<keyword evidence="4 9" id="KW-0728">SH3 domain</keyword>
<feature type="compositionally biased region" description="Low complexity" evidence="10">
    <location>
        <begin position="369"/>
        <end position="383"/>
    </location>
</feature>
<dbReference type="Pfam" id="PF12026">
    <property type="entry name" value="CAS_C"/>
    <property type="match status" value="1"/>
</dbReference>
<feature type="compositionally biased region" description="Polar residues" evidence="10">
    <location>
        <begin position="281"/>
        <end position="290"/>
    </location>
</feature>
<dbReference type="FunFam" id="1.20.120.230:FF:000001">
    <property type="entry name" value="Breast cancer anti-estrogen resistance 1"/>
    <property type="match status" value="1"/>
</dbReference>
<evidence type="ECO:0000313" key="13">
    <source>
        <dbReference type="Proteomes" id="UP000749559"/>
    </source>
</evidence>
<dbReference type="Gene3D" id="1.20.120.830">
    <property type="entry name" value="Serine-rich domain"/>
    <property type="match status" value="1"/>
</dbReference>
<dbReference type="InterPro" id="IPR036028">
    <property type="entry name" value="SH3-like_dom_sf"/>
</dbReference>
<dbReference type="PROSITE" id="PS50002">
    <property type="entry name" value="SH3"/>
    <property type="match status" value="1"/>
</dbReference>
<dbReference type="CDD" id="cd11564">
    <property type="entry name" value="FAT-like_CAS_C"/>
    <property type="match status" value="1"/>
</dbReference>
<keyword evidence="8" id="KW-0965">Cell junction</keyword>
<dbReference type="GO" id="GO:0007155">
    <property type="term" value="P:cell adhesion"/>
    <property type="evidence" value="ECO:0007669"/>
    <property type="project" value="UniProtKB-KW"/>
</dbReference>
<feature type="compositionally biased region" description="Polar residues" evidence="10">
    <location>
        <begin position="316"/>
        <end position="328"/>
    </location>
</feature>
<dbReference type="GO" id="GO:0007169">
    <property type="term" value="P:cell surface receptor protein tyrosine kinase signaling pathway"/>
    <property type="evidence" value="ECO:0007669"/>
    <property type="project" value="TreeGrafter"/>
</dbReference>
<evidence type="ECO:0000256" key="6">
    <source>
        <dbReference type="ARBA" id="ARBA00022553"/>
    </source>
</evidence>
<dbReference type="InterPro" id="IPR038319">
    <property type="entry name" value="Serine_rich_sf"/>
</dbReference>
<dbReference type="PANTHER" id="PTHR10654:SF18">
    <property type="entry name" value="IP17195P"/>
    <property type="match status" value="1"/>
</dbReference>
<comment type="similarity">
    <text evidence="3">Belongs to the CAS family.</text>
</comment>
<dbReference type="InterPro" id="IPR001452">
    <property type="entry name" value="SH3_domain"/>
</dbReference>
<evidence type="ECO:0000256" key="5">
    <source>
        <dbReference type="ARBA" id="ARBA00022490"/>
    </source>
</evidence>
<dbReference type="Gene3D" id="1.20.120.230">
    <property type="entry name" value="Alpha-catenin/vinculin-like"/>
    <property type="match status" value="1"/>
</dbReference>
<dbReference type="Pfam" id="PF00018">
    <property type="entry name" value="SH3_1"/>
    <property type="match status" value="1"/>
</dbReference>
<keyword evidence="13" id="KW-1185">Reference proteome</keyword>
<proteinExistence type="inferred from homology"/>
<feature type="compositionally biased region" description="Basic and acidic residues" evidence="10">
    <location>
        <begin position="749"/>
        <end position="759"/>
    </location>
</feature>
<feature type="compositionally biased region" description="Polar residues" evidence="10">
    <location>
        <begin position="760"/>
        <end position="776"/>
    </location>
</feature>
<keyword evidence="7" id="KW-0130">Cell adhesion</keyword>
<dbReference type="GO" id="GO:0005737">
    <property type="term" value="C:cytoplasm"/>
    <property type="evidence" value="ECO:0007669"/>
    <property type="project" value="UniProtKB-SubCell"/>
</dbReference>
<dbReference type="SUPFAM" id="SSF50044">
    <property type="entry name" value="SH3-domain"/>
    <property type="match status" value="1"/>
</dbReference>
<dbReference type="Proteomes" id="UP000749559">
    <property type="component" value="Unassembled WGS sequence"/>
</dbReference>
<dbReference type="OrthoDB" id="5983572at2759"/>
<dbReference type="GO" id="GO:0005886">
    <property type="term" value="C:plasma membrane"/>
    <property type="evidence" value="ECO:0007669"/>
    <property type="project" value="TreeGrafter"/>
</dbReference>
<dbReference type="SMART" id="SM00326">
    <property type="entry name" value="SH3"/>
    <property type="match status" value="1"/>
</dbReference>
<feature type="domain" description="SH3" evidence="11">
    <location>
        <begin position="8"/>
        <end position="70"/>
    </location>
</feature>
<feature type="region of interest" description="Disordered" evidence="10">
    <location>
        <begin position="714"/>
        <end position="852"/>
    </location>
</feature>
<dbReference type="Pfam" id="PF08824">
    <property type="entry name" value="Serine_rich"/>
    <property type="match status" value="1"/>
</dbReference>
<dbReference type="AlphaFoldDB" id="A0A8S4NDR5"/>
<gene>
    <name evidence="12" type="ORF">OFUS_LOCUS6266</name>
</gene>